<name>A0A060SH14_PYCCI</name>
<dbReference type="OrthoDB" id="2998174at2759"/>
<proteinExistence type="inferred from homology"/>
<reference evidence="3" key="1">
    <citation type="submission" date="2014-01" db="EMBL/GenBank/DDBJ databases">
        <title>The genome of the white-rot fungus Pycnoporus cinnabarinus: a basidiomycete model with a versatile arsenal for lignocellulosic biomass breakdown.</title>
        <authorList>
            <person name="Levasseur A."/>
            <person name="Lomascolo A."/>
            <person name="Ruiz-Duenas F.J."/>
            <person name="Uzan E."/>
            <person name="Piumi F."/>
            <person name="Kues U."/>
            <person name="Ram A.F.J."/>
            <person name="Murat C."/>
            <person name="Haon M."/>
            <person name="Benoit I."/>
            <person name="Arfi Y."/>
            <person name="Chevret D."/>
            <person name="Drula E."/>
            <person name="Kwon M.J."/>
            <person name="Gouret P."/>
            <person name="Lesage-Meessen L."/>
            <person name="Lombard V."/>
            <person name="Mariette J."/>
            <person name="Noirot C."/>
            <person name="Park J."/>
            <person name="Patyshakuliyeva A."/>
            <person name="Wieneger R.A.B."/>
            <person name="Wosten H.A.B."/>
            <person name="Martin F."/>
            <person name="Coutinho P.M."/>
            <person name="de Vries R."/>
            <person name="Martinez A.T."/>
            <person name="Klopp C."/>
            <person name="Pontarotti P."/>
            <person name="Henrissat B."/>
            <person name="Record E."/>
        </authorList>
    </citation>
    <scope>NUCLEOTIDE SEQUENCE [LARGE SCALE GENOMIC DNA]</scope>
    <source>
        <strain evidence="3">BRFM137</strain>
    </source>
</reference>
<protein>
    <recommendedName>
        <fullName evidence="5">Terpene synthase</fullName>
    </recommendedName>
</protein>
<dbReference type="EMBL" id="CCBP010000104">
    <property type="protein sequence ID" value="CDO71703.1"/>
    <property type="molecule type" value="Genomic_DNA"/>
</dbReference>
<dbReference type="InterPro" id="IPR024652">
    <property type="entry name" value="Trichodiene_synth"/>
</dbReference>
<dbReference type="AlphaFoldDB" id="A0A060SH14"/>
<gene>
    <name evidence="3" type="ORF">BN946_scf184915.g47</name>
</gene>
<dbReference type="InterPro" id="IPR008949">
    <property type="entry name" value="Isoprenoid_synthase_dom_sf"/>
</dbReference>
<comment type="caution">
    <text evidence="3">The sequence shown here is derived from an EMBL/GenBank/DDBJ whole genome shotgun (WGS) entry which is preliminary data.</text>
</comment>
<accession>A0A060SH14</accession>
<keyword evidence="2" id="KW-0456">Lyase</keyword>
<evidence type="ECO:0000313" key="3">
    <source>
        <dbReference type="EMBL" id="CDO71703.1"/>
    </source>
</evidence>
<dbReference type="HOGENOM" id="CLU_052212_0_1_1"/>
<evidence type="ECO:0000256" key="2">
    <source>
        <dbReference type="ARBA" id="ARBA00023239"/>
    </source>
</evidence>
<dbReference type="STRING" id="5643.A0A060SH14"/>
<dbReference type="SUPFAM" id="SSF48576">
    <property type="entry name" value="Terpenoid synthases"/>
    <property type="match status" value="1"/>
</dbReference>
<comment type="similarity">
    <text evidence="1">Belongs to the trichodiene synthase family.</text>
</comment>
<evidence type="ECO:0000313" key="4">
    <source>
        <dbReference type="Proteomes" id="UP000029665"/>
    </source>
</evidence>
<dbReference type="Pfam" id="PF06330">
    <property type="entry name" value="TRI5"/>
    <property type="match status" value="1"/>
</dbReference>
<dbReference type="SFLD" id="SFLDG01021">
    <property type="entry name" value="Trichodiene_Synthase_Like"/>
    <property type="match status" value="1"/>
</dbReference>
<dbReference type="Proteomes" id="UP000029665">
    <property type="component" value="Unassembled WGS sequence"/>
</dbReference>
<dbReference type="OMA" id="HPLEYQV"/>
<dbReference type="Gene3D" id="1.10.600.10">
    <property type="entry name" value="Farnesyl Diphosphate Synthase"/>
    <property type="match status" value="1"/>
</dbReference>
<sequence>MLIEHRITVSAAPDIGHDLVSLRNPGGVIQRSRLLSEIKEIFQTFLTRLDYRPPRTAANAQLRAEITAEVESWNAKLLTPAFVESVIDASCSMAESTYAHLPYKHQLLIATYSLYVLYVDDLGQRNVDALGQIGRWLVAREEVTDPVLKRLVLQFDQMHEYYPTLGADLINASTFEGIIGRYMECAADKTGAVVDSGTTLYAAFLRLKTGFGAASALFNFVRGWRSPDDHRYLQLVPAMEQYFNAINLSFYKEMLDGETDNYVHLRAAAEDKDPLTIIRELVEETLDNVRDIERLVSSDAELARICRSHLMGYVEFTLRAKRYRLRELDLEI</sequence>
<keyword evidence="4" id="KW-1185">Reference proteome</keyword>
<evidence type="ECO:0008006" key="5">
    <source>
        <dbReference type="Google" id="ProtNLM"/>
    </source>
</evidence>
<evidence type="ECO:0000256" key="1">
    <source>
        <dbReference type="ARBA" id="ARBA00007946"/>
    </source>
</evidence>
<organism evidence="3 4">
    <name type="scientific">Pycnoporus cinnabarinus</name>
    <name type="common">Cinnabar-red polypore</name>
    <name type="synonym">Trametes cinnabarina</name>
    <dbReference type="NCBI Taxonomy" id="5643"/>
    <lineage>
        <taxon>Eukaryota</taxon>
        <taxon>Fungi</taxon>
        <taxon>Dikarya</taxon>
        <taxon>Basidiomycota</taxon>
        <taxon>Agaricomycotina</taxon>
        <taxon>Agaricomycetes</taxon>
        <taxon>Polyporales</taxon>
        <taxon>Polyporaceae</taxon>
        <taxon>Trametes</taxon>
    </lineage>
</organism>
<dbReference type="GO" id="GO:0016838">
    <property type="term" value="F:carbon-oxygen lyase activity, acting on phosphates"/>
    <property type="evidence" value="ECO:0007669"/>
    <property type="project" value="InterPro"/>
</dbReference>
<dbReference type="SFLD" id="SFLDS00005">
    <property type="entry name" value="Isoprenoid_Synthase_Type_I"/>
    <property type="match status" value="1"/>
</dbReference>